<sequence>MRSYAAEIEEPLPWTACARLLASRATGLLSTSSAAYPQAFSGEPRRTRGYWMCKPNGVTGLHREISGGGLQFAPDHRARTGNRRVRRPMPSFPCEGCRVYAEPCSPLRALALSRSRGAQQTSVDARARAACQSTELG</sequence>
<reference evidence="2" key="2">
    <citation type="journal article" date="2017" name="Nat. Plants">
        <title>The Aegilops tauschii genome reveals multiple impacts of transposons.</title>
        <authorList>
            <person name="Zhao G."/>
            <person name="Zou C."/>
            <person name="Li K."/>
            <person name="Wang K."/>
            <person name="Li T."/>
            <person name="Gao L."/>
            <person name="Zhang X."/>
            <person name="Wang H."/>
            <person name="Yang Z."/>
            <person name="Liu X."/>
            <person name="Jiang W."/>
            <person name="Mao L."/>
            <person name="Kong X."/>
            <person name="Jiao Y."/>
            <person name="Jia J."/>
        </authorList>
    </citation>
    <scope>NUCLEOTIDE SEQUENCE [LARGE SCALE GENOMIC DNA]</scope>
    <source>
        <strain evidence="2">cv. AL8/78</strain>
    </source>
</reference>
<evidence type="ECO:0000313" key="1">
    <source>
        <dbReference type="EnsemblPlants" id="AET1Gv20550300.2"/>
    </source>
</evidence>
<reference evidence="1" key="5">
    <citation type="journal article" date="2021" name="G3 (Bethesda)">
        <title>Aegilops tauschii genome assembly Aet v5.0 features greater sequence contiguity and improved annotation.</title>
        <authorList>
            <person name="Wang L."/>
            <person name="Zhu T."/>
            <person name="Rodriguez J.C."/>
            <person name="Deal K.R."/>
            <person name="Dubcovsky J."/>
            <person name="McGuire P.E."/>
            <person name="Lux T."/>
            <person name="Spannagl M."/>
            <person name="Mayer K.F.X."/>
            <person name="Baldrich P."/>
            <person name="Meyers B.C."/>
            <person name="Huo N."/>
            <person name="Gu Y.Q."/>
            <person name="Zhou H."/>
            <person name="Devos K.M."/>
            <person name="Bennetzen J.L."/>
            <person name="Unver T."/>
            <person name="Budak H."/>
            <person name="Gulick P.J."/>
            <person name="Galiba G."/>
            <person name="Kalapos B."/>
            <person name="Nelson D.R."/>
            <person name="Li P."/>
            <person name="You F.M."/>
            <person name="Luo M.C."/>
            <person name="Dvorak J."/>
        </authorList>
    </citation>
    <scope>NUCLEOTIDE SEQUENCE [LARGE SCALE GENOMIC DNA]</scope>
    <source>
        <strain evidence="1">cv. AL8/78</strain>
    </source>
</reference>
<dbReference type="Proteomes" id="UP000015105">
    <property type="component" value="Chromosome 1D"/>
</dbReference>
<proteinExistence type="predicted"/>
<dbReference type="AlphaFoldDB" id="A0A452YVZ5"/>
<dbReference type="Gramene" id="AET1Gv20550300.2">
    <property type="protein sequence ID" value="AET1Gv20550300.2"/>
    <property type="gene ID" value="AET1Gv20550300"/>
</dbReference>
<accession>A0A452YVZ5</accession>
<reference evidence="1" key="3">
    <citation type="journal article" date="2017" name="Nature">
        <title>Genome sequence of the progenitor of the wheat D genome Aegilops tauschii.</title>
        <authorList>
            <person name="Luo M.C."/>
            <person name="Gu Y.Q."/>
            <person name="Puiu D."/>
            <person name="Wang H."/>
            <person name="Twardziok S.O."/>
            <person name="Deal K.R."/>
            <person name="Huo N."/>
            <person name="Zhu T."/>
            <person name="Wang L."/>
            <person name="Wang Y."/>
            <person name="McGuire P.E."/>
            <person name="Liu S."/>
            <person name="Long H."/>
            <person name="Ramasamy R.K."/>
            <person name="Rodriguez J.C."/>
            <person name="Van S.L."/>
            <person name="Yuan L."/>
            <person name="Wang Z."/>
            <person name="Xia Z."/>
            <person name="Xiao L."/>
            <person name="Anderson O.D."/>
            <person name="Ouyang S."/>
            <person name="Liang Y."/>
            <person name="Zimin A.V."/>
            <person name="Pertea G."/>
            <person name="Qi P."/>
            <person name="Bennetzen J.L."/>
            <person name="Dai X."/>
            <person name="Dawson M.W."/>
            <person name="Muller H.G."/>
            <person name="Kugler K."/>
            <person name="Rivarola-Duarte L."/>
            <person name="Spannagl M."/>
            <person name="Mayer K.F.X."/>
            <person name="Lu F.H."/>
            <person name="Bevan M.W."/>
            <person name="Leroy P."/>
            <person name="Li P."/>
            <person name="You F.M."/>
            <person name="Sun Q."/>
            <person name="Liu Z."/>
            <person name="Lyons E."/>
            <person name="Wicker T."/>
            <person name="Salzberg S.L."/>
            <person name="Devos K.M."/>
            <person name="Dvorak J."/>
        </authorList>
    </citation>
    <scope>NUCLEOTIDE SEQUENCE [LARGE SCALE GENOMIC DNA]</scope>
    <source>
        <strain evidence="1">cv. AL8/78</strain>
    </source>
</reference>
<organism evidence="1 2">
    <name type="scientific">Aegilops tauschii subsp. strangulata</name>
    <name type="common">Goatgrass</name>
    <dbReference type="NCBI Taxonomy" id="200361"/>
    <lineage>
        <taxon>Eukaryota</taxon>
        <taxon>Viridiplantae</taxon>
        <taxon>Streptophyta</taxon>
        <taxon>Embryophyta</taxon>
        <taxon>Tracheophyta</taxon>
        <taxon>Spermatophyta</taxon>
        <taxon>Magnoliopsida</taxon>
        <taxon>Liliopsida</taxon>
        <taxon>Poales</taxon>
        <taxon>Poaceae</taxon>
        <taxon>BOP clade</taxon>
        <taxon>Pooideae</taxon>
        <taxon>Triticodae</taxon>
        <taxon>Triticeae</taxon>
        <taxon>Triticinae</taxon>
        <taxon>Aegilops</taxon>
    </lineage>
</organism>
<reference evidence="1" key="4">
    <citation type="submission" date="2019-03" db="UniProtKB">
        <authorList>
            <consortium name="EnsemblPlants"/>
        </authorList>
    </citation>
    <scope>IDENTIFICATION</scope>
</reference>
<name>A0A452YVZ5_AEGTS</name>
<keyword evidence="2" id="KW-1185">Reference proteome</keyword>
<dbReference type="EnsemblPlants" id="AET1Gv20550300.2">
    <property type="protein sequence ID" value="AET1Gv20550300.2"/>
    <property type="gene ID" value="AET1Gv20550300"/>
</dbReference>
<evidence type="ECO:0000313" key="2">
    <source>
        <dbReference type="Proteomes" id="UP000015105"/>
    </source>
</evidence>
<reference evidence="2" key="1">
    <citation type="journal article" date="2014" name="Science">
        <title>Ancient hybridizations among the ancestral genomes of bread wheat.</title>
        <authorList>
            <consortium name="International Wheat Genome Sequencing Consortium,"/>
            <person name="Marcussen T."/>
            <person name="Sandve S.R."/>
            <person name="Heier L."/>
            <person name="Spannagl M."/>
            <person name="Pfeifer M."/>
            <person name="Jakobsen K.S."/>
            <person name="Wulff B.B."/>
            <person name="Steuernagel B."/>
            <person name="Mayer K.F."/>
            <person name="Olsen O.A."/>
        </authorList>
    </citation>
    <scope>NUCLEOTIDE SEQUENCE [LARGE SCALE GENOMIC DNA]</scope>
    <source>
        <strain evidence="2">cv. AL8/78</strain>
    </source>
</reference>
<protein>
    <submittedName>
        <fullName evidence="1">Uncharacterized protein</fullName>
    </submittedName>
</protein>